<feature type="domain" description="DUF4139" evidence="3">
    <location>
        <begin position="289"/>
        <end position="809"/>
    </location>
</feature>
<feature type="compositionally biased region" description="Gly residues" evidence="2">
    <location>
        <begin position="487"/>
        <end position="498"/>
    </location>
</feature>
<dbReference type="AlphaFoldDB" id="A0A8H3FI13"/>
<gene>
    <name evidence="5" type="ORF">GOMPHAMPRED_003781</name>
</gene>
<protein>
    <recommendedName>
        <fullName evidence="7">Mucoidy inhibitor A</fullName>
    </recommendedName>
</protein>
<evidence type="ECO:0000313" key="5">
    <source>
        <dbReference type="EMBL" id="CAF9924976.1"/>
    </source>
</evidence>
<organism evidence="5 6">
    <name type="scientific">Gomphillus americanus</name>
    <dbReference type="NCBI Taxonomy" id="1940652"/>
    <lineage>
        <taxon>Eukaryota</taxon>
        <taxon>Fungi</taxon>
        <taxon>Dikarya</taxon>
        <taxon>Ascomycota</taxon>
        <taxon>Pezizomycotina</taxon>
        <taxon>Lecanoromycetes</taxon>
        <taxon>OSLEUM clade</taxon>
        <taxon>Ostropomycetidae</taxon>
        <taxon>Ostropales</taxon>
        <taxon>Graphidaceae</taxon>
        <taxon>Gomphilloideae</taxon>
        <taxon>Gomphillus</taxon>
    </lineage>
</organism>
<feature type="region of interest" description="Disordered" evidence="2">
    <location>
        <begin position="83"/>
        <end position="104"/>
    </location>
</feature>
<dbReference type="NCBIfam" id="TIGR02231">
    <property type="entry name" value="mucoidy inhibitor MuiA family protein"/>
    <property type="match status" value="1"/>
</dbReference>
<comment type="caution">
    <text evidence="5">The sequence shown here is derived from an EMBL/GenBank/DDBJ whole genome shotgun (WGS) entry which is preliminary data.</text>
</comment>
<dbReference type="InterPro" id="IPR011935">
    <property type="entry name" value="CHP02231"/>
</dbReference>
<evidence type="ECO:0000259" key="4">
    <source>
        <dbReference type="Pfam" id="PF13600"/>
    </source>
</evidence>
<feature type="region of interest" description="Disordered" evidence="2">
    <location>
        <begin position="750"/>
        <end position="771"/>
    </location>
</feature>
<proteinExistence type="predicted"/>
<reference evidence="5" key="1">
    <citation type="submission" date="2021-03" db="EMBL/GenBank/DDBJ databases">
        <authorList>
            <person name="Tagirdzhanova G."/>
        </authorList>
    </citation>
    <scope>NUCLEOTIDE SEQUENCE</scope>
</reference>
<dbReference type="PANTHER" id="PTHR31005">
    <property type="entry name" value="DUF4139 DOMAIN-CONTAINING PROTEIN"/>
    <property type="match status" value="1"/>
</dbReference>
<feature type="region of interest" description="Disordered" evidence="2">
    <location>
        <begin position="459"/>
        <end position="569"/>
    </location>
</feature>
<feature type="domain" description="DUF4140" evidence="4">
    <location>
        <begin position="18"/>
        <end position="127"/>
    </location>
</feature>
<dbReference type="Pfam" id="PF13600">
    <property type="entry name" value="DUF4140"/>
    <property type="match status" value="1"/>
</dbReference>
<sequence>MSLHEQNIDIRELPTKTVTLYPQKAEIVREIGGVKLKPGSNEINIVGITPIADESSIKVEAHGSSTVTDMVVELIKNPEFFDDVYPSDSDDATDSEADDELKKPDAEVETLEAEIDLLQNDRDAQQEIINCNTSSLQILEKMLEKLEFGDVEKISSSLSSYRKQRSEFYEALATAKIAKVNLGDKISDLEKQKIQLENRLRKQDLKETIQKQKAAEKKQRAAAQSQSEKKRSLIEKAKFWPKKIYKIKLTIESTIMTPGLSRRESFESLATADTILSTEGSEPVTTNLLLTYIVHGASWTPKYDLSISTINGTGTMNYRAEVLNTTSETWKDAKVILSTSRATFSGVQEPIPVIKPWLLHLEKNVGTFGVPPGETANPTLSIQEKTNATSNRTKSQGNAPSYNRAALFGVSGKDSDADLFDPYTTAKHDYKVHMLQLDQENKKRLDVYTKRESKARGEVRSVLFGNPSNASAFGSGSVPPPPPRGAILGGGAPAGGLFGSNIPPDQSRSMAPASADHQGSRAANIFDEAPGSMRLRSKEMDEEESSEDEKGASGENSGGDPGWEETGLTTNLELRGARTIMPSSSMKRFRIATVRMNQIILTHAVVPKLRVEAFLRARITNTSPTALLKGSAGLTLDGTFLGHTTVPRCSSGENFVLPLGIDPAIAVEYPTPTARKNMGSGMFNKEQSVSFTRTILLTNTRNGGAAVTLTVKDQIPVSEDERLRIEILTPKGLQQENDRAQAGVEFVNARTTQQRGHDAEKKASTSKSSGQTWGQAVAKLDKLGAIEWAVTLKAGKAVRLTLEYCIRHPGTEKALEQANYSDFRTTK</sequence>
<feature type="compositionally biased region" description="Acidic residues" evidence="2">
    <location>
        <begin position="88"/>
        <end position="99"/>
    </location>
</feature>
<evidence type="ECO:0000256" key="1">
    <source>
        <dbReference type="SAM" id="Coils"/>
    </source>
</evidence>
<name>A0A8H3FI13_9LECA</name>
<dbReference type="Proteomes" id="UP000664169">
    <property type="component" value="Unassembled WGS sequence"/>
</dbReference>
<keyword evidence="6" id="KW-1185">Reference proteome</keyword>
<evidence type="ECO:0000259" key="3">
    <source>
        <dbReference type="Pfam" id="PF13598"/>
    </source>
</evidence>
<dbReference type="InterPro" id="IPR025554">
    <property type="entry name" value="DUF4140"/>
</dbReference>
<evidence type="ECO:0008006" key="7">
    <source>
        <dbReference type="Google" id="ProtNLM"/>
    </source>
</evidence>
<dbReference type="EMBL" id="CAJPDQ010000022">
    <property type="protein sequence ID" value="CAF9924976.1"/>
    <property type="molecule type" value="Genomic_DNA"/>
</dbReference>
<dbReference type="PANTHER" id="PTHR31005:SF8">
    <property type="entry name" value="DUF4139 DOMAIN-CONTAINING PROTEIN"/>
    <property type="match status" value="1"/>
</dbReference>
<evidence type="ECO:0000313" key="6">
    <source>
        <dbReference type="Proteomes" id="UP000664169"/>
    </source>
</evidence>
<accession>A0A8H3FI13</accession>
<feature type="coiled-coil region" evidence="1">
    <location>
        <begin position="172"/>
        <end position="226"/>
    </location>
</feature>
<dbReference type="InterPro" id="IPR037291">
    <property type="entry name" value="DUF4139"/>
</dbReference>
<dbReference type="Pfam" id="PF13598">
    <property type="entry name" value="DUF4139"/>
    <property type="match status" value="1"/>
</dbReference>
<dbReference type="OrthoDB" id="10068793at2759"/>
<evidence type="ECO:0000256" key="2">
    <source>
        <dbReference type="SAM" id="MobiDB-lite"/>
    </source>
</evidence>
<keyword evidence="1" id="KW-0175">Coiled coil</keyword>